<evidence type="ECO:0000313" key="1">
    <source>
        <dbReference type="EMBL" id="RLU11188.1"/>
    </source>
</evidence>
<dbReference type="EMBL" id="PEGB01000002">
    <property type="protein sequence ID" value="RLU11188.1"/>
    <property type="molecule type" value="Genomic_DNA"/>
</dbReference>
<evidence type="ECO:0000313" key="2">
    <source>
        <dbReference type="EMBL" id="RLU14522.1"/>
    </source>
</evidence>
<organism evidence="2 4">
    <name type="scientific">Pseudomonas prosekii</name>
    <dbReference type="NCBI Taxonomy" id="1148509"/>
    <lineage>
        <taxon>Bacteria</taxon>
        <taxon>Pseudomonadati</taxon>
        <taxon>Pseudomonadota</taxon>
        <taxon>Gammaproteobacteria</taxon>
        <taxon>Pseudomonadales</taxon>
        <taxon>Pseudomonadaceae</taxon>
        <taxon>Pseudomonas</taxon>
    </lineage>
</organism>
<keyword evidence="3" id="KW-1185">Reference proteome</keyword>
<protein>
    <submittedName>
        <fullName evidence="2">Uncharacterized protein</fullName>
    </submittedName>
</protein>
<sequence>MHMPGSSLLRKLTDQPFIQQHSVRLFLKPLVESFVNSDGSLFIRGDQWEPITDIANSQPSSAHTLKCLVEVAKRTGGLVSSTNKVEIAQWMKFHELNVPTHFDQNKNLLDFLTFNLPTPDDMGNYWSQLLTTEPGGAVMTSDQQAAMRSATAKLLPRGKKLLDKLHEDVLHNRLARWDQAAQSIKSLVSHPSSRMLARQYIDELGWYGANNNVDEPLNDADLEQLLVSAILLDLQSTSPTADPLGSFNLYSPDKVDWPHFLARQELEAYLTNNQRVSAAAAPLAVHLLLAHVAPEFLILQLPSTPLLGSIGWVTLSRTVALIESQALGASRLMTFDQVMEYAGFESIGPSQEKLSALAAIDPIINWAALNQVITREAWQKSGLEALQKATSAYQLYLEQLSQAASAFGAAPPSRKAFARQQLEKILPNCDHLESEVLTYAGTRWQGEHMSMLELHMSGELVHQHWNDPAGDIFKKHPNLITELSQLTDHFQVPVRAYQQQLSKALVTNLKLALAQLDEDDQRELLRNQITFYTVRPTAAFETKAPVALNGRVGLEYFATVETQQAIDAATGHYGVVMCISNAGKTTCYELFSLHGKCLKNPQLADAIDSAALWNSPSRIDFSGDIKSQMSPAPVHLMPLDIRNYTHGSEPSHQTTSHVVLDKLGVLAAPTSTTSRMKGTYQRFHYPHFERIAQFIAEHRPLATYAELKEVAAGETKYEKLTNVYEERSEFMLNLIIPFRSCIQDLASGERVRVAQGVFGCLMDAIAVVGGIVGAVSKIAAIMSRTVSSCSRVASTAKQLLILAIGTFNPLDGLNSYATHGAKLFFKGGLRLNSVGIEVVAKARTQIHRLTKVADSYDVVRASNRADLAQGTWIAKDNSEAINLWASRSRNSTWHAINRFGRPWGEALNNFRSIGDIRLPRFDKQLPALYTGTVIDSALSTARLKIDRAITVLSQANHRTDVGKIVSLLLGESSIAAVNSVLMAQKSYYSAVSLRNFLLADQSVSQDMLAFDPEAFRAWQTAGSLQSEKQFISVFCADLNQRFVESDLNEGVIADDLIRMLLHAGTGILDVSVALPMPTSNAGAQQLDVAPLLNLASGHYPVAGEGVSGRFHDRTEALKNADSWAVLTSLLSQLDSDPMDFDGNVSQMNAALQASRQGGITRAVSISLNRI</sequence>
<evidence type="ECO:0000313" key="4">
    <source>
        <dbReference type="Proteomes" id="UP000282672"/>
    </source>
</evidence>
<dbReference type="AlphaFoldDB" id="A0A3L8D1N4"/>
<gene>
    <name evidence="2" type="ORF">CS076_01420</name>
    <name evidence="1" type="ORF">CS078_07070</name>
</gene>
<proteinExistence type="predicted"/>
<dbReference type="Proteomes" id="UP000282140">
    <property type="component" value="Unassembled WGS sequence"/>
</dbReference>
<reference evidence="3 4" key="1">
    <citation type="journal article" date="2018" name="Front. Microbiol.">
        <title>Discovery of Phloeophagus Beetles as a Source of Pseudomonas Strains That Produce Potentially New Bioactive Substances and Description of Pseudomonas bohemica sp. nov.</title>
        <authorList>
            <person name="Saati-Santamaria Z."/>
            <person name="Lopez-Mondejar R."/>
            <person name="Jimenez-Gomez A."/>
            <person name="Diez-Mendez A."/>
            <person name="Vetrovsky T."/>
            <person name="Igual J.M."/>
            <person name="Velazquez E."/>
            <person name="Kolarik M."/>
            <person name="Rivas R."/>
            <person name="Garcia-Fraile P."/>
        </authorList>
    </citation>
    <scope>NUCLEOTIDE SEQUENCE [LARGE SCALE GENOMIC DNA]</scope>
    <source>
        <strain evidence="2 4">A2-NA12</strain>
        <strain evidence="1 3">A2-NA13</strain>
    </source>
</reference>
<accession>A0A3L8D1N4</accession>
<dbReference type="EMBL" id="PEGA01000001">
    <property type="protein sequence ID" value="RLU14522.1"/>
    <property type="molecule type" value="Genomic_DNA"/>
</dbReference>
<name>A0A3L8D1N4_9PSED</name>
<evidence type="ECO:0000313" key="3">
    <source>
        <dbReference type="Proteomes" id="UP000282140"/>
    </source>
</evidence>
<comment type="caution">
    <text evidence="2">The sequence shown here is derived from an EMBL/GenBank/DDBJ whole genome shotgun (WGS) entry which is preliminary data.</text>
</comment>
<dbReference type="Proteomes" id="UP000282672">
    <property type="component" value="Unassembled WGS sequence"/>
</dbReference>